<dbReference type="Proteomes" id="UP001341840">
    <property type="component" value="Unassembled WGS sequence"/>
</dbReference>
<feature type="compositionally biased region" description="Basic and acidic residues" evidence="1">
    <location>
        <begin position="49"/>
        <end position="58"/>
    </location>
</feature>
<dbReference type="EMBL" id="JASCZI010060793">
    <property type="protein sequence ID" value="MED6136036.1"/>
    <property type="molecule type" value="Genomic_DNA"/>
</dbReference>
<comment type="caution">
    <text evidence="2">The sequence shown here is derived from an EMBL/GenBank/DDBJ whole genome shotgun (WGS) entry which is preliminary data.</text>
</comment>
<organism evidence="2 3">
    <name type="scientific">Stylosanthes scabra</name>
    <dbReference type="NCBI Taxonomy" id="79078"/>
    <lineage>
        <taxon>Eukaryota</taxon>
        <taxon>Viridiplantae</taxon>
        <taxon>Streptophyta</taxon>
        <taxon>Embryophyta</taxon>
        <taxon>Tracheophyta</taxon>
        <taxon>Spermatophyta</taxon>
        <taxon>Magnoliopsida</taxon>
        <taxon>eudicotyledons</taxon>
        <taxon>Gunneridae</taxon>
        <taxon>Pentapetalae</taxon>
        <taxon>rosids</taxon>
        <taxon>fabids</taxon>
        <taxon>Fabales</taxon>
        <taxon>Fabaceae</taxon>
        <taxon>Papilionoideae</taxon>
        <taxon>50 kb inversion clade</taxon>
        <taxon>dalbergioids sensu lato</taxon>
        <taxon>Dalbergieae</taxon>
        <taxon>Pterocarpus clade</taxon>
        <taxon>Stylosanthes</taxon>
    </lineage>
</organism>
<proteinExistence type="predicted"/>
<name>A0ABU6SI95_9FABA</name>
<keyword evidence="3" id="KW-1185">Reference proteome</keyword>
<gene>
    <name evidence="2" type="ORF">PIB30_052298</name>
</gene>
<evidence type="ECO:0000256" key="1">
    <source>
        <dbReference type="SAM" id="MobiDB-lite"/>
    </source>
</evidence>
<sequence length="105" mass="11442">MSLYGNGHLDCLNYSDYLDYLSKNMRGETSGDQPGNKEDRFGEGGSGVKEVRNGKDQPEMTTQVSFRDKVVGNTSSNALRNVDSFDIDKLTNVKNGSGDSDVPSI</sequence>
<reference evidence="2 3" key="1">
    <citation type="journal article" date="2023" name="Plants (Basel)">
        <title>Bridging the Gap: Combining Genomics and Transcriptomics Approaches to Understand Stylosanthes scabra, an Orphan Legume from the Brazilian Caatinga.</title>
        <authorList>
            <person name="Ferreira-Neto J.R.C."/>
            <person name="da Silva M.D."/>
            <person name="Binneck E."/>
            <person name="de Melo N.F."/>
            <person name="da Silva R.H."/>
            <person name="de Melo A.L.T.M."/>
            <person name="Pandolfi V."/>
            <person name="Bustamante F.O."/>
            <person name="Brasileiro-Vidal A.C."/>
            <person name="Benko-Iseppon A.M."/>
        </authorList>
    </citation>
    <scope>NUCLEOTIDE SEQUENCE [LARGE SCALE GENOMIC DNA]</scope>
    <source>
        <tissue evidence="2">Leaves</tissue>
    </source>
</reference>
<protein>
    <submittedName>
        <fullName evidence="2">Uncharacterized protein</fullName>
    </submittedName>
</protein>
<accession>A0ABU6SI95</accession>
<evidence type="ECO:0000313" key="2">
    <source>
        <dbReference type="EMBL" id="MED6136036.1"/>
    </source>
</evidence>
<feature type="region of interest" description="Disordered" evidence="1">
    <location>
        <begin position="24"/>
        <end position="69"/>
    </location>
</feature>
<evidence type="ECO:0000313" key="3">
    <source>
        <dbReference type="Proteomes" id="UP001341840"/>
    </source>
</evidence>